<dbReference type="AlphaFoldDB" id="A0A4P8IDV7"/>
<proteinExistence type="predicted"/>
<reference evidence="1 2" key="1">
    <citation type="submission" date="2019-05" db="EMBL/GenBank/DDBJ databases">
        <title>Complete genome sequencing of Anaerostipes rhamnosivorans.</title>
        <authorList>
            <person name="Bui T.P.N."/>
            <person name="de Vos W.M."/>
        </authorList>
    </citation>
    <scope>NUCLEOTIDE SEQUENCE [LARGE SCALE GENOMIC DNA]</scope>
    <source>
        <strain evidence="1 2">1y2</strain>
    </source>
</reference>
<evidence type="ECO:0000313" key="2">
    <source>
        <dbReference type="Proteomes" id="UP000298653"/>
    </source>
</evidence>
<dbReference type="KEGG" id="arf:AR1Y2_2568"/>
<keyword evidence="2" id="KW-1185">Reference proteome</keyword>
<organism evidence="1 2">
    <name type="scientific">Anaerostipes rhamnosivorans</name>
    <dbReference type="NCBI Taxonomy" id="1229621"/>
    <lineage>
        <taxon>Bacteria</taxon>
        <taxon>Bacillati</taxon>
        <taxon>Bacillota</taxon>
        <taxon>Clostridia</taxon>
        <taxon>Lachnospirales</taxon>
        <taxon>Lachnospiraceae</taxon>
        <taxon>Anaerostipes</taxon>
    </lineage>
</organism>
<dbReference type="Proteomes" id="UP000298653">
    <property type="component" value="Chromosome"/>
</dbReference>
<evidence type="ECO:0000313" key="1">
    <source>
        <dbReference type="EMBL" id="QCP36022.1"/>
    </source>
</evidence>
<gene>
    <name evidence="1" type="ORF">AR1Y2_2568</name>
</gene>
<accession>A0A4P8IDV7</accession>
<name>A0A4P8IDV7_9FIRM</name>
<protein>
    <submittedName>
        <fullName evidence="1">Uncharacterized protein</fullName>
    </submittedName>
</protein>
<sequence>MVFAFIKSILRICKKCFAIVQIHDIIKKILKDAERGVFGV</sequence>
<dbReference type="EMBL" id="CP040058">
    <property type="protein sequence ID" value="QCP36022.1"/>
    <property type="molecule type" value="Genomic_DNA"/>
</dbReference>